<proteinExistence type="predicted"/>
<keyword evidence="3" id="KW-1185">Reference proteome</keyword>
<sequence length="386" mass="40005">MKRKLLSAVMVCALSLVGCGGDDKEPEPNPQPTQKFDTPAKIQAHLEGKTLVMEGVNVPSHPNGLNEDTNYGSASQCYEKVSMNVSGGNFAVTSTLGTLRNAATVGATGECEPVAAGTPLSFTSTAVLIENVQGDGECFDISVTYPSFKQVGRGKLSDGGNTLTLELYFENQAVGATCAAGAVGSTGVKVNNVDFTGNSKQVYTVLTALPSFDTAEKIKALLEGKKLVMEGANIPSHPNGFNEDTNYGSATQCYTKSEMTVSGGNLAVTSNLGTLRDAPNVGNTGTCDHTVVSGTPLSFTSTAVLIENVKSNGACFDISVTYPSFKQAGRGKLSGDGKTLTLEIFFENQAVGANCAAGVVGSRTVKLNNADFTGNARQVYAVSAAQ</sequence>
<dbReference type="EMBL" id="JMCB01000006">
    <property type="protein sequence ID" value="KFE68337.1"/>
    <property type="molecule type" value="Genomic_DNA"/>
</dbReference>
<dbReference type="PATRIC" id="fig|394096.3.peg.3614"/>
<evidence type="ECO:0000256" key="1">
    <source>
        <dbReference type="SAM" id="SignalP"/>
    </source>
</evidence>
<dbReference type="STRING" id="394096.DB31_7574"/>
<name>A0A085WKX4_9BACT</name>
<dbReference type="Proteomes" id="UP000028725">
    <property type="component" value="Unassembled WGS sequence"/>
</dbReference>
<dbReference type="PROSITE" id="PS51257">
    <property type="entry name" value="PROKAR_LIPOPROTEIN"/>
    <property type="match status" value="1"/>
</dbReference>
<evidence type="ECO:0000313" key="2">
    <source>
        <dbReference type="EMBL" id="KFE68337.1"/>
    </source>
</evidence>
<accession>A0A085WKX4</accession>
<dbReference type="AlphaFoldDB" id="A0A085WKX4"/>
<feature type="chain" id="PRO_5001799861" evidence="1">
    <location>
        <begin position="21"/>
        <end position="386"/>
    </location>
</feature>
<evidence type="ECO:0000313" key="3">
    <source>
        <dbReference type="Proteomes" id="UP000028725"/>
    </source>
</evidence>
<organism evidence="2 3">
    <name type="scientific">Hyalangium minutum</name>
    <dbReference type="NCBI Taxonomy" id="394096"/>
    <lineage>
        <taxon>Bacteria</taxon>
        <taxon>Pseudomonadati</taxon>
        <taxon>Myxococcota</taxon>
        <taxon>Myxococcia</taxon>
        <taxon>Myxococcales</taxon>
        <taxon>Cystobacterineae</taxon>
        <taxon>Archangiaceae</taxon>
        <taxon>Hyalangium</taxon>
    </lineage>
</organism>
<feature type="signal peptide" evidence="1">
    <location>
        <begin position="1"/>
        <end position="20"/>
    </location>
</feature>
<protein>
    <submittedName>
        <fullName evidence="2">Putative lipoprotein</fullName>
    </submittedName>
</protein>
<comment type="caution">
    <text evidence="2">The sequence shown here is derived from an EMBL/GenBank/DDBJ whole genome shotgun (WGS) entry which is preliminary data.</text>
</comment>
<dbReference type="RefSeq" id="WP_063769236.1">
    <property type="nucleotide sequence ID" value="NZ_JMCB01000006.1"/>
</dbReference>
<keyword evidence="1" id="KW-0732">Signal</keyword>
<reference evidence="2 3" key="1">
    <citation type="submission" date="2014-04" db="EMBL/GenBank/DDBJ databases">
        <title>Genome assembly of Hyalangium minutum DSM 14724.</title>
        <authorList>
            <person name="Sharma G."/>
            <person name="Subramanian S."/>
        </authorList>
    </citation>
    <scope>NUCLEOTIDE SEQUENCE [LARGE SCALE GENOMIC DNA]</scope>
    <source>
        <strain evidence="2 3">DSM 14724</strain>
    </source>
</reference>
<keyword evidence="2" id="KW-0449">Lipoprotein</keyword>
<gene>
    <name evidence="2" type="ORF">DB31_7574</name>
</gene>